<dbReference type="GeneID" id="23679820"/>
<dbReference type="RefSeq" id="YP_009125052.1">
    <property type="nucleotide sequence ID" value="NC_026593.1"/>
</dbReference>
<dbReference type="EMBL" id="KM347889">
    <property type="protein sequence ID" value="AIM50181.1"/>
    <property type="molecule type" value="Genomic_DNA"/>
</dbReference>
<keyword evidence="2" id="KW-1185">Reference proteome</keyword>
<evidence type="ECO:0000313" key="2">
    <source>
        <dbReference type="Proteomes" id="UP000029340"/>
    </source>
</evidence>
<gene>
    <name evidence="1" type="ORF">PBI_BUZZLYSEYEAR_59</name>
</gene>
<sequence>MSDPAVEAATRVMKLVYAYPTPNRDLVVAAREVLKPIRELHHPIDEHGDSVEECSECRHRWPCDTAKLIYTSEELQWECELLAEDICDEAEESELLDEFMELGEFLDTATAEELAAMRQQREVSEDDLTMRIAEARYTWVHSKAAESSSSHYIAKVLMETYRITPR</sequence>
<proteinExistence type="predicted"/>
<name>A0A088FUF2_9CAUD</name>
<organism evidence="1 2">
    <name type="scientific">Mycobacterium phage BuzzLyseyear</name>
    <dbReference type="NCBI Taxonomy" id="1536598"/>
    <lineage>
        <taxon>Viruses</taxon>
        <taxon>Duplodnaviria</taxon>
        <taxon>Heunggongvirae</taxon>
        <taxon>Uroviricota</taxon>
        <taxon>Caudoviricetes</taxon>
        <taxon>Gracegardnervirinae</taxon>
        <taxon>Cheoctovirus</taxon>
        <taxon>Cheoctovirus buzzlyseyear</taxon>
    </lineage>
</organism>
<protein>
    <submittedName>
        <fullName evidence="1">Uncharacterized protein</fullName>
    </submittedName>
</protein>
<reference evidence="1 2" key="1">
    <citation type="submission" date="2014-08" db="EMBL/GenBank/DDBJ databases">
        <authorList>
            <person name="Brown E."/>
            <person name="Busser K."/>
            <person name="Coggins G."/>
            <person name="Colvin K."/>
            <person name="DeRiso A."/>
            <person name="Evans J."/>
            <person name="Filut J."/>
            <person name="Hong D."/>
            <person name="Keeton A."/>
            <person name="Lombard A."/>
            <person name="Martinez K."/>
            <person name="Neilson N."/>
            <person name="Schroeder A."/>
            <person name="Schulte T."/>
            <person name="Waidelich A."/>
            <person name="Welfley H."/>
            <person name="Breitenberger C.A."/>
            <person name="Daniels C.J."/>
            <person name="Ball S.L."/>
            <person name="Serrano M.G."/>
            <person name="Buck G."/>
            <person name="Lee V."/>
            <person name="Wang Y."/>
            <person name="Carvalho R."/>
            <person name="Voegtly L."/>
            <person name="Shi R."/>
            <person name="Duckworth R."/>
            <person name="Johnson A."/>
            <person name="Loviza R."/>
            <person name="Walstead R."/>
            <person name="Shah Z."/>
            <person name="Kiflezghi M."/>
            <person name="Wade K."/>
            <person name="Anders K.R."/>
            <person name="Braun M.A."/>
            <person name="Delesalle V.A."/>
            <person name="Hughes L.E."/>
            <person name="Ware V.C."/>
            <person name="Bradley K.W."/>
            <person name="Barker L.P."/>
            <person name="Asai D.J."/>
            <person name="Bowman C.A."/>
            <person name="Russell D.A."/>
            <person name="Pope W.H."/>
            <person name="Jacobs-Sera D."/>
            <person name="Hendrix R.W."/>
            <person name="Hatfull G.F."/>
        </authorList>
    </citation>
    <scope>NUCLEOTIDE SEQUENCE [LARGE SCALE GENOMIC DNA]</scope>
</reference>
<dbReference type="OrthoDB" id="20688at10239"/>
<evidence type="ECO:0000313" key="1">
    <source>
        <dbReference type="EMBL" id="AIM50181.1"/>
    </source>
</evidence>
<dbReference type="KEGG" id="vg:23679820"/>
<accession>A0A088FUF2</accession>
<dbReference type="Proteomes" id="UP000029340">
    <property type="component" value="Segment"/>
</dbReference>